<dbReference type="AlphaFoldDB" id="A0A1H2YKW1"/>
<dbReference type="RefSeq" id="WP_093752647.1">
    <property type="nucleotide sequence ID" value="NZ_FNNG01000006.1"/>
</dbReference>
<keyword evidence="1" id="KW-1133">Transmembrane helix</keyword>
<feature type="transmembrane region" description="Helical" evidence="1">
    <location>
        <begin position="464"/>
        <end position="483"/>
    </location>
</feature>
<name>A0A1H2YKW1_9FIRM</name>
<keyword evidence="3" id="KW-1185">Reference proteome</keyword>
<dbReference type="Proteomes" id="UP000198828">
    <property type="component" value="Unassembled WGS sequence"/>
</dbReference>
<dbReference type="OrthoDB" id="1706280at2"/>
<protein>
    <submittedName>
        <fullName evidence="2">Uncharacterized protein</fullName>
    </submittedName>
</protein>
<keyword evidence="1" id="KW-0472">Membrane</keyword>
<keyword evidence="1" id="KW-0812">Transmembrane</keyword>
<gene>
    <name evidence="2" type="ORF">SAMN05660923_01649</name>
</gene>
<evidence type="ECO:0000256" key="1">
    <source>
        <dbReference type="SAM" id="Phobius"/>
    </source>
</evidence>
<sequence length="521" mass="60600">MDILDKYFKLQENMRNISKTNCTDDEIKLYFESGEKILSILDKVVKQFIEEWGETPPTMYCRDELPDMYMRYGEWDKARRAIDRCYEVNILNQPQRYAQHTWINNCEAAVNELVNHLKEYPGTLQKDMYSRLHYVDKEALKWVLRFYKHIVKIKYKNTNKLFLPEQNELINEEIKNIEKEEASQKSYDNINLPDIPKSIDFPDWYISISFGESPSKNYPQAVALAKSAPQYIENVVDNKILHQAVFSDEPSEYLQFIKLYELVSNWKSCYVIINGAMVDRKIVGNLNYCYGDKCRSGKSDFCYGASEYTSNPFGCHRAQMHAYNDPWYSYGIMDTKGIFHVDKDAIKKELVSRLAPYKLCPALDMDVVLSNVDKLPNTINPKVDKDWEYTTIIKNGIPYEGVQPTLEARGLAYTININLDDIFNDNTDNTSNSSENFIVKNINDRKKDKSSTITSTKPTKKGRILRVLISIFIFAFIGNFTIVHIDNPIIGFPALFFVIYISFKLGSFITDKLFKDRQTDN</sequence>
<organism evidence="2 3">
    <name type="scientific">Tepidimicrobium xylanilyticum</name>
    <dbReference type="NCBI Taxonomy" id="1123352"/>
    <lineage>
        <taxon>Bacteria</taxon>
        <taxon>Bacillati</taxon>
        <taxon>Bacillota</taxon>
        <taxon>Tissierellia</taxon>
        <taxon>Tissierellales</taxon>
        <taxon>Tepidimicrobiaceae</taxon>
        <taxon>Tepidimicrobium</taxon>
    </lineage>
</organism>
<accession>A0A1H2YKW1</accession>
<evidence type="ECO:0000313" key="2">
    <source>
        <dbReference type="EMBL" id="SDX05710.1"/>
    </source>
</evidence>
<feature type="transmembrane region" description="Helical" evidence="1">
    <location>
        <begin position="489"/>
        <end position="509"/>
    </location>
</feature>
<proteinExistence type="predicted"/>
<dbReference type="EMBL" id="FNNG01000006">
    <property type="protein sequence ID" value="SDX05710.1"/>
    <property type="molecule type" value="Genomic_DNA"/>
</dbReference>
<evidence type="ECO:0000313" key="3">
    <source>
        <dbReference type="Proteomes" id="UP000198828"/>
    </source>
</evidence>
<reference evidence="2 3" key="1">
    <citation type="submission" date="2016-10" db="EMBL/GenBank/DDBJ databases">
        <authorList>
            <person name="de Groot N.N."/>
        </authorList>
    </citation>
    <scope>NUCLEOTIDE SEQUENCE [LARGE SCALE GENOMIC DNA]</scope>
    <source>
        <strain evidence="2 3">DSM 23310</strain>
    </source>
</reference>